<feature type="transmembrane region" description="Helical" evidence="5">
    <location>
        <begin position="117"/>
        <end position="139"/>
    </location>
</feature>
<dbReference type="OrthoDB" id="5917530at2759"/>
<dbReference type="InterPro" id="IPR050579">
    <property type="entry name" value="PMP-22/EMP/MP20-like"/>
</dbReference>
<evidence type="ECO:0000256" key="2">
    <source>
        <dbReference type="ARBA" id="ARBA00022692"/>
    </source>
</evidence>
<accession>A0A8S1HF55</accession>
<dbReference type="InterPro" id="IPR004031">
    <property type="entry name" value="PMP22/EMP/MP20/Claudin"/>
</dbReference>
<dbReference type="PANTHER" id="PTHR10671">
    <property type="entry name" value="EPITHELIAL MEMBRANE PROTEIN-RELATED"/>
    <property type="match status" value="1"/>
</dbReference>
<keyword evidence="4 5" id="KW-0472">Membrane</keyword>
<evidence type="ECO:0000256" key="3">
    <source>
        <dbReference type="ARBA" id="ARBA00022989"/>
    </source>
</evidence>
<gene>
    <name evidence="6" type="ORF">CAUJ_LOCUS10273</name>
</gene>
<dbReference type="AlphaFoldDB" id="A0A8S1HF55"/>
<comment type="caution">
    <text evidence="6">The sequence shown here is derived from an EMBL/GenBank/DDBJ whole genome shotgun (WGS) entry which is preliminary data.</text>
</comment>
<keyword evidence="3 5" id="KW-1133">Transmembrane helix</keyword>
<dbReference type="GO" id="GO:0005886">
    <property type="term" value="C:plasma membrane"/>
    <property type="evidence" value="ECO:0007669"/>
    <property type="project" value="TreeGrafter"/>
</dbReference>
<evidence type="ECO:0000313" key="6">
    <source>
        <dbReference type="EMBL" id="CAD6194354.1"/>
    </source>
</evidence>
<name>A0A8S1HF55_9PELO</name>
<dbReference type="Proteomes" id="UP000835052">
    <property type="component" value="Unassembled WGS sequence"/>
</dbReference>
<evidence type="ECO:0000256" key="5">
    <source>
        <dbReference type="SAM" id="Phobius"/>
    </source>
</evidence>
<feature type="transmembrane region" description="Helical" evidence="5">
    <location>
        <begin position="201"/>
        <end position="219"/>
    </location>
</feature>
<reference evidence="6" key="1">
    <citation type="submission" date="2020-10" db="EMBL/GenBank/DDBJ databases">
        <authorList>
            <person name="Kikuchi T."/>
        </authorList>
    </citation>
    <scope>NUCLEOTIDE SEQUENCE</scope>
    <source>
        <strain evidence="6">NKZ352</strain>
    </source>
</reference>
<dbReference type="Gene3D" id="1.20.140.150">
    <property type="match status" value="1"/>
</dbReference>
<evidence type="ECO:0000256" key="4">
    <source>
        <dbReference type="ARBA" id="ARBA00023136"/>
    </source>
</evidence>
<dbReference type="FunFam" id="1.20.140.150:FF:000054">
    <property type="entry name" value="Protein CBG14510"/>
    <property type="match status" value="1"/>
</dbReference>
<dbReference type="EMBL" id="CAJGYM010000043">
    <property type="protein sequence ID" value="CAD6194354.1"/>
    <property type="molecule type" value="Genomic_DNA"/>
</dbReference>
<organism evidence="6 7">
    <name type="scientific">Caenorhabditis auriculariae</name>
    <dbReference type="NCBI Taxonomy" id="2777116"/>
    <lineage>
        <taxon>Eukaryota</taxon>
        <taxon>Metazoa</taxon>
        <taxon>Ecdysozoa</taxon>
        <taxon>Nematoda</taxon>
        <taxon>Chromadorea</taxon>
        <taxon>Rhabditida</taxon>
        <taxon>Rhabditina</taxon>
        <taxon>Rhabditomorpha</taxon>
        <taxon>Rhabditoidea</taxon>
        <taxon>Rhabditidae</taxon>
        <taxon>Peloderinae</taxon>
        <taxon>Caenorhabditis</taxon>
    </lineage>
</organism>
<keyword evidence="2 5" id="KW-0812">Transmembrane</keyword>
<feature type="transmembrane region" description="Helical" evidence="5">
    <location>
        <begin position="36"/>
        <end position="57"/>
    </location>
</feature>
<dbReference type="PANTHER" id="PTHR10671:SF82">
    <property type="entry name" value="GH19567P"/>
    <property type="match status" value="1"/>
</dbReference>
<comment type="subcellular location">
    <subcellularLocation>
        <location evidence="1">Membrane</location>
        <topology evidence="1">Multi-pass membrane protein</topology>
    </subcellularLocation>
</comment>
<dbReference type="Pfam" id="PF13903">
    <property type="entry name" value="Claudin_2"/>
    <property type="match status" value="1"/>
</dbReference>
<keyword evidence="7" id="KW-1185">Reference proteome</keyword>
<protein>
    <submittedName>
        <fullName evidence="6">Uncharacterized protein</fullName>
    </submittedName>
</protein>
<feature type="transmembrane region" description="Helical" evidence="5">
    <location>
        <begin position="151"/>
        <end position="171"/>
    </location>
</feature>
<sequence length="244" mass="27665">MELIDKTVELRGSQILNMRTYHEVVCQRRIMAVATILAWVGAVLLIVALATTNWAIIEFMNTDYHMVKVELGVWGEWRTLDNFKKKAVEWIPHFPSPPESILRLADADLKHYYRSQAAIGVIALIILLSTNLLALYTFYHHRYMYKRAVACLYFVVAMAIVVTIEILSNSIDEWNRSVGKSDAENSFNYDAGKSMGYSTRLAQAVVGICIFAAIVFAWASHKQKGDHAATAELEIEDRPIHMGR</sequence>
<evidence type="ECO:0000313" key="7">
    <source>
        <dbReference type="Proteomes" id="UP000835052"/>
    </source>
</evidence>
<evidence type="ECO:0000256" key="1">
    <source>
        <dbReference type="ARBA" id="ARBA00004141"/>
    </source>
</evidence>
<proteinExistence type="predicted"/>